<name>A0A915KHF7_ROMCU</name>
<organism evidence="1 2">
    <name type="scientific">Romanomermis culicivorax</name>
    <name type="common">Nematode worm</name>
    <dbReference type="NCBI Taxonomy" id="13658"/>
    <lineage>
        <taxon>Eukaryota</taxon>
        <taxon>Metazoa</taxon>
        <taxon>Ecdysozoa</taxon>
        <taxon>Nematoda</taxon>
        <taxon>Enoplea</taxon>
        <taxon>Dorylaimia</taxon>
        <taxon>Mermithida</taxon>
        <taxon>Mermithoidea</taxon>
        <taxon>Mermithidae</taxon>
        <taxon>Romanomermis</taxon>
    </lineage>
</organism>
<protein>
    <submittedName>
        <fullName evidence="2">Uncharacterized protein</fullName>
    </submittedName>
</protein>
<reference evidence="2" key="1">
    <citation type="submission" date="2022-11" db="UniProtKB">
        <authorList>
            <consortium name="WormBaseParasite"/>
        </authorList>
    </citation>
    <scope>IDENTIFICATION</scope>
</reference>
<dbReference type="Proteomes" id="UP000887565">
    <property type="component" value="Unplaced"/>
</dbReference>
<sequence>MRSSPSSIRNIFGV</sequence>
<dbReference type="WBParaSite" id="nRc.2.0.1.t37364-RA">
    <property type="protein sequence ID" value="nRc.2.0.1.t37364-RA"/>
    <property type="gene ID" value="nRc.2.0.1.g37364"/>
</dbReference>
<evidence type="ECO:0000313" key="1">
    <source>
        <dbReference type="Proteomes" id="UP000887565"/>
    </source>
</evidence>
<proteinExistence type="predicted"/>
<accession>A0A915KHF7</accession>
<evidence type="ECO:0000313" key="2">
    <source>
        <dbReference type="WBParaSite" id="nRc.2.0.1.t37364-RA"/>
    </source>
</evidence>
<keyword evidence="1" id="KW-1185">Reference proteome</keyword>